<keyword evidence="3" id="KW-0040">ANK repeat</keyword>
<dbReference type="PRINTS" id="PR01415">
    <property type="entry name" value="ANKYRIN"/>
</dbReference>
<evidence type="ECO:0000313" key="5">
    <source>
        <dbReference type="EnsemblPlants" id="TraesCS5B02G537800.1"/>
    </source>
</evidence>
<dbReference type="EnsemblPlants" id="TraesCS5B02G537800.1">
    <property type="protein sequence ID" value="TraesCS5B02G537800.1"/>
    <property type="gene ID" value="TraesCS5B02G537800"/>
</dbReference>
<reference evidence="5" key="1">
    <citation type="submission" date="2018-08" db="EMBL/GenBank/DDBJ databases">
        <authorList>
            <person name="Rossello M."/>
        </authorList>
    </citation>
    <scope>NUCLEOTIDE SEQUENCE [LARGE SCALE GENOMIC DNA]</scope>
    <source>
        <strain evidence="5">cv. Chinese Spring</strain>
    </source>
</reference>
<accession>A0A3B6LY17</accession>
<evidence type="ECO:0000313" key="6">
    <source>
        <dbReference type="Proteomes" id="UP000019116"/>
    </source>
</evidence>
<gene>
    <name evidence="5" type="primary">LOC123126288</name>
</gene>
<dbReference type="Proteomes" id="UP000019116">
    <property type="component" value="Chromosome 5B"/>
</dbReference>
<dbReference type="PROSITE" id="PS50005">
    <property type="entry name" value="TPR"/>
    <property type="match status" value="2"/>
</dbReference>
<dbReference type="Pfam" id="PF00023">
    <property type="entry name" value="Ank"/>
    <property type="match status" value="1"/>
</dbReference>
<dbReference type="SMART" id="SM00028">
    <property type="entry name" value="TPR"/>
    <property type="match status" value="3"/>
</dbReference>
<feature type="repeat" description="ANK" evidence="3">
    <location>
        <begin position="163"/>
        <end position="195"/>
    </location>
</feature>
<dbReference type="Pfam" id="PF12796">
    <property type="entry name" value="Ank_2"/>
    <property type="match status" value="2"/>
</dbReference>
<keyword evidence="2 4" id="KW-0802">TPR repeat</keyword>
<feature type="repeat" description="TPR" evidence="4">
    <location>
        <begin position="356"/>
        <end position="389"/>
    </location>
</feature>
<dbReference type="SUPFAM" id="SSF48403">
    <property type="entry name" value="Ankyrin repeat"/>
    <property type="match status" value="1"/>
</dbReference>
<dbReference type="Pfam" id="PF07719">
    <property type="entry name" value="TPR_2"/>
    <property type="match status" value="1"/>
</dbReference>
<protein>
    <recommendedName>
        <fullName evidence="7">Ankyrin repeat protein</fullName>
    </recommendedName>
</protein>
<evidence type="ECO:0000256" key="3">
    <source>
        <dbReference type="PROSITE-ProRule" id="PRU00023"/>
    </source>
</evidence>
<organism evidence="5">
    <name type="scientific">Triticum aestivum</name>
    <name type="common">Wheat</name>
    <dbReference type="NCBI Taxonomy" id="4565"/>
    <lineage>
        <taxon>Eukaryota</taxon>
        <taxon>Viridiplantae</taxon>
        <taxon>Streptophyta</taxon>
        <taxon>Embryophyta</taxon>
        <taxon>Tracheophyta</taxon>
        <taxon>Spermatophyta</taxon>
        <taxon>Magnoliopsida</taxon>
        <taxon>Liliopsida</taxon>
        <taxon>Poales</taxon>
        <taxon>Poaceae</taxon>
        <taxon>BOP clade</taxon>
        <taxon>Pooideae</taxon>
        <taxon>Triticodae</taxon>
        <taxon>Triticeae</taxon>
        <taxon>Triticinae</taxon>
        <taxon>Triticum</taxon>
    </lineage>
</organism>
<feature type="repeat" description="TPR" evidence="4">
    <location>
        <begin position="288"/>
        <end position="321"/>
    </location>
</feature>
<dbReference type="PROSITE" id="PS50088">
    <property type="entry name" value="ANK_REPEAT"/>
    <property type="match status" value="3"/>
</dbReference>
<keyword evidence="6" id="KW-1185">Reference proteome</keyword>
<dbReference type="SUPFAM" id="SSF48452">
    <property type="entry name" value="TPR-like"/>
    <property type="match status" value="1"/>
</dbReference>
<dbReference type="SMR" id="A0A3B6LY17"/>
<sequence length="413" mass="44405">MAPPRSTAAPPNLPIPDPTAVDEFNLHLLHAASEGDLPLLKGLVRALEKSRRDPREVLDATREEGLGALHMAARIGSVPVCRYLVEEIRVDVDADGAESVTPLICAMFGGSLDTIRYLLDHGANPDKVIGDCFTPLHHAAGMGDREMVELLLTKGASVDSVSVSGTPLHIAAFRGQDEAMQVLLENNADAGADVNDGLVPPLAAAADKGLTACLKCLLEAGADPNVPDPSGRLPIELAALNGTREDVEILFPVTSCIPTVHDWSIDGIIHHAKSVSMKQGDYSNLRRIEELKSLGVKSVKRNDYSTAATMYSMAMEHDPHDATLFWNRSLCWLRMGDGHNALQDALACREMRPGWPKACYRQGAALMLLKDYGGARDAFLDAAKLDPQSSEIKAALREAMNSLEISHGATKTT</sequence>
<evidence type="ECO:0008006" key="7">
    <source>
        <dbReference type="Google" id="ProtNLM"/>
    </source>
</evidence>
<dbReference type="PANTHER" id="PTHR46224">
    <property type="entry name" value="ANKYRIN REPEAT FAMILY PROTEIN"/>
    <property type="match status" value="1"/>
</dbReference>
<feature type="repeat" description="ANK" evidence="3">
    <location>
        <begin position="131"/>
        <end position="163"/>
    </location>
</feature>
<dbReference type="AlphaFoldDB" id="A0A3B6LY17"/>
<dbReference type="InterPro" id="IPR011990">
    <property type="entry name" value="TPR-like_helical_dom_sf"/>
</dbReference>
<feature type="repeat" description="ANK" evidence="3">
    <location>
        <begin position="98"/>
        <end position="126"/>
    </location>
</feature>
<proteinExistence type="predicted"/>
<dbReference type="Gramene" id="TraesROB_scaffold_048987_01G000100.1">
    <property type="protein sequence ID" value="TraesROB_scaffold_048987_01G000100.1"/>
    <property type="gene ID" value="TraesROB_scaffold_048987_01G000100"/>
</dbReference>
<dbReference type="InterPro" id="IPR013105">
    <property type="entry name" value="TPR_2"/>
</dbReference>
<dbReference type="Gene3D" id="1.25.40.20">
    <property type="entry name" value="Ankyrin repeat-containing domain"/>
    <property type="match status" value="2"/>
</dbReference>
<dbReference type="PANTHER" id="PTHR46224:SF63">
    <property type="entry name" value="OS02G0493300 PROTEIN"/>
    <property type="match status" value="1"/>
</dbReference>
<dbReference type="InterPro" id="IPR036770">
    <property type="entry name" value="Ankyrin_rpt-contain_sf"/>
</dbReference>
<name>A0A3B6LY17_WHEAT</name>
<dbReference type="PROSITE" id="PS50297">
    <property type="entry name" value="ANK_REP_REGION"/>
    <property type="match status" value="3"/>
</dbReference>
<evidence type="ECO:0000256" key="1">
    <source>
        <dbReference type="ARBA" id="ARBA00022737"/>
    </source>
</evidence>
<keyword evidence="1" id="KW-0677">Repeat</keyword>
<dbReference type="InterPro" id="IPR019734">
    <property type="entry name" value="TPR_rpt"/>
</dbReference>
<evidence type="ECO:0000256" key="2">
    <source>
        <dbReference type="ARBA" id="ARBA00022803"/>
    </source>
</evidence>
<dbReference type="OrthoDB" id="676943at2759"/>
<dbReference type="Gramene" id="TraesCS5B02G537800.1">
    <property type="protein sequence ID" value="TraesCS5B02G537800.1"/>
    <property type="gene ID" value="TraesCS5B02G537800"/>
</dbReference>
<reference evidence="5" key="2">
    <citation type="submission" date="2018-10" db="UniProtKB">
        <authorList>
            <consortium name="EnsemblPlants"/>
        </authorList>
    </citation>
    <scope>IDENTIFICATION</scope>
</reference>
<dbReference type="Gene3D" id="1.25.40.10">
    <property type="entry name" value="Tetratricopeptide repeat domain"/>
    <property type="match status" value="1"/>
</dbReference>
<dbReference type="SMART" id="SM00248">
    <property type="entry name" value="ANK"/>
    <property type="match status" value="5"/>
</dbReference>
<dbReference type="InterPro" id="IPR002110">
    <property type="entry name" value="Ankyrin_rpt"/>
</dbReference>
<dbReference type="InterPro" id="IPR051616">
    <property type="entry name" value="Cul2-RING_E3_ligase_SR"/>
</dbReference>
<dbReference type="Gramene" id="TraesCS5B03G1340400.3">
    <property type="protein sequence ID" value="TraesCS5B03G1340400.3.CDS"/>
    <property type="gene ID" value="TraesCS5B03G1340400"/>
</dbReference>
<evidence type="ECO:0000256" key="4">
    <source>
        <dbReference type="PROSITE-ProRule" id="PRU00339"/>
    </source>
</evidence>